<evidence type="ECO:0000313" key="3">
    <source>
        <dbReference type="EMBL" id="GKV11752.1"/>
    </source>
</evidence>
<dbReference type="AlphaFoldDB" id="A0AAV5JKD8"/>
<dbReference type="PANTHER" id="PTHR47931:SF2">
    <property type="entry name" value="OS01G0228400 PROTEIN"/>
    <property type="match status" value="1"/>
</dbReference>
<organism evidence="3 4">
    <name type="scientific">Rubroshorea leprosula</name>
    <dbReference type="NCBI Taxonomy" id="152421"/>
    <lineage>
        <taxon>Eukaryota</taxon>
        <taxon>Viridiplantae</taxon>
        <taxon>Streptophyta</taxon>
        <taxon>Embryophyta</taxon>
        <taxon>Tracheophyta</taxon>
        <taxon>Spermatophyta</taxon>
        <taxon>Magnoliopsida</taxon>
        <taxon>eudicotyledons</taxon>
        <taxon>Gunneridae</taxon>
        <taxon>Pentapetalae</taxon>
        <taxon>rosids</taxon>
        <taxon>malvids</taxon>
        <taxon>Malvales</taxon>
        <taxon>Dipterocarpaceae</taxon>
        <taxon>Rubroshorea</taxon>
    </lineage>
</organism>
<accession>A0AAV5JKD8</accession>
<dbReference type="EMBL" id="BPVZ01000035">
    <property type="protein sequence ID" value="GKV11752.1"/>
    <property type="molecule type" value="Genomic_DNA"/>
</dbReference>
<dbReference type="Gene3D" id="1.25.40.10">
    <property type="entry name" value="Tetratricopeptide repeat domain"/>
    <property type="match status" value="1"/>
</dbReference>
<feature type="repeat" description="PPR" evidence="2">
    <location>
        <begin position="116"/>
        <end position="148"/>
    </location>
</feature>
<dbReference type="InterPro" id="IPR011990">
    <property type="entry name" value="TPR-like_helical_dom_sf"/>
</dbReference>
<evidence type="ECO:0000313" key="4">
    <source>
        <dbReference type="Proteomes" id="UP001054252"/>
    </source>
</evidence>
<evidence type="ECO:0000256" key="1">
    <source>
        <dbReference type="ARBA" id="ARBA00022737"/>
    </source>
</evidence>
<comment type="caution">
    <text evidence="3">The sequence shown here is derived from an EMBL/GenBank/DDBJ whole genome shotgun (WGS) entry which is preliminary data.</text>
</comment>
<feature type="repeat" description="PPR" evidence="2">
    <location>
        <begin position="45"/>
        <end position="80"/>
    </location>
</feature>
<dbReference type="PANTHER" id="PTHR47931">
    <property type="entry name" value="OS01G0228400 PROTEIN"/>
    <property type="match status" value="1"/>
</dbReference>
<proteinExistence type="predicted"/>
<keyword evidence="4" id="KW-1185">Reference proteome</keyword>
<evidence type="ECO:0000256" key="2">
    <source>
        <dbReference type="PROSITE-ProRule" id="PRU00708"/>
    </source>
</evidence>
<name>A0AAV5JKD8_9ROSI</name>
<feature type="repeat" description="PPR" evidence="2">
    <location>
        <begin position="81"/>
        <end position="115"/>
    </location>
</feature>
<evidence type="ECO:0008006" key="5">
    <source>
        <dbReference type="Google" id="ProtNLM"/>
    </source>
</evidence>
<dbReference type="InterPro" id="IPR002885">
    <property type="entry name" value="PPR_rpt"/>
</dbReference>
<dbReference type="NCBIfam" id="TIGR00756">
    <property type="entry name" value="PPR"/>
    <property type="match status" value="3"/>
</dbReference>
<protein>
    <recommendedName>
        <fullName evidence="5">Pentatricopeptide repeat-containing protein</fullName>
    </recommendedName>
</protein>
<keyword evidence="1" id="KW-0677">Repeat</keyword>
<dbReference type="Pfam" id="PF13812">
    <property type="entry name" value="PPR_3"/>
    <property type="match status" value="1"/>
</dbReference>
<dbReference type="Proteomes" id="UP001054252">
    <property type="component" value="Unassembled WGS sequence"/>
</dbReference>
<sequence>MKESGSKPSTSTLNILINEYAKVDGAIESTKLLELMSQEENIQPNDRTYNHLVKAWCNRKNIKEARNVVYKMLASSGIYPNVVMYNTIARAYAEVAKTYKAEQMIFEMQTNKVAPNECACGIIVSGYSKEGNTTDALRFVYRMKELGL</sequence>
<reference evidence="3 4" key="1">
    <citation type="journal article" date="2021" name="Commun. Biol.">
        <title>The genome of Shorea leprosula (Dipterocarpaceae) highlights the ecological relevance of drought in aseasonal tropical rainforests.</title>
        <authorList>
            <person name="Ng K.K.S."/>
            <person name="Kobayashi M.J."/>
            <person name="Fawcett J.A."/>
            <person name="Hatakeyama M."/>
            <person name="Paape T."/>
            <person name="Ng C.H."/>
            <person name="Ang C.C."/>
            <person name="Tnah L.H."/>
            <person name="Lee C.T."/>
            <person name="Nishiyama T."/>
            <person name="Sese J."/>
            <person name="O'Brien M.J."/>
            <person name="Copetti D."/>
            <person name="Mohd Noor M.I."/>
            <person name="Ong R.C."/>
            <person name="Putra M."/>
            <person name="Sireger I.Z."/>
            <person name="Indrioko S."/>
            <person name="Kosugi Y."/>
            <person name="Izuno A."/>
            <person name="Isagi Y."/>
            <person name="Lee S.L."/>
            <person name="Shimizu K.K."/>
        </authorList>
    </citation>
    <scope>NUCLEOTIDE SEQUENCE [LARGE SCALE GENOMIC DNA]</scope>
    <source>
        <strain evidence="3">214</strain>
    </source>
</reference>
<gene>
    <name evidence="3" type="ORF">SLEP1_g22976</name>
</gene>
<dbReference type="PROSITE" id="PS51375">
    <property type="entry name" value="PPR"/>
    <property type="match status" value="3"/>
</dbReference>
<dbReference type="Pfam" id="PF12854">
    <property type="entry name" value="PPR_1"/>
    <property type="match status" value="1"/>
</dbReference>